<accession>A0A0A9EWK1</accession>
<proteinExistence type="predicted"/>
<dbReference type="AlphaFoldDB" id="A0A0A9EWK1"/>
<reference evidence="1" key="2">
    <citation type="journal article" date="2015" name="Data Brief">
        <title>Shoot transcriptome of the giant reed, Arundo donax.</title>
        <authorList>
            <person name="Barrero R.A."/>
            <person name="Guerrero F.D."/>
            <person name="Moolhuijzen P."/>
            <person name="Goolsby J.A."/>
            <person name="Tidwell J."/>
            <person name="Bellgard S.E."/>
            <person name="Bellgard M.I."/>
        </authorList>
    </citation>
    <scope>NUCLEOTIDE SEQUENCE</scope>
    <source>
        <tissue evidence="1">Shoot tissue taken approximately 20 cm above the soil surface</tissue>
    </source>
</reference>
<organism evidence="1">
    <name type="scientific">Arundo donax</name>
    <name type="common">Giant reed</name>
    <name type="synonym">Donax arundinaceus</name>
    <dbReference type="NCBI Taxonomy" id="35708"/>
    <lineage>
        <taxon>Eukaryota</taxon>
        <taxon>Viridiplantae</taxon>
        <taxon>Streptophyta</taxon>
        <taxon>Embryophyta</taxon>
        <taxon>Tracheophyta</taxon>
        <taxon>Spermatophyta</taxon>
        <taxon>Magnoliopsida</taxon>
        <taxon>Liliopsida</taxon>
        <taxon>Poales</taxon>
        <taxon>Poaceae</taxon>
        <taxon>PACMAD clade</taxon>
        <taxon>Arundinoideae</taxon>
        <taxon>Arundineae</taxon>
        <taxon>Arundo</taxon>
    </lineage>
</organism>
<dbReference type="EMBL" id="GBRH01197468">
    <property type="protein sequence ID" value="JAE00428.1"/>
    <property type="molecule type" value="Transcribed_RNA"/>
</dbReference>
<protein>
    <submittedName>
        <fullName evidence="1">Uncharacterized protein</fullName>
    </submittedName>
</protein>
<reference evidence="1" key="1">
    <citation type="submission" date="2014-09" db="EMBL/GenBank/DDBJ databases">
        <authorList>
            <person name="Magalhaes I.L.F."/>
            <person name="Oliveira U."/>
            <person name="Santos F.R."/>
            <person name="Vidigal T.H.D.A."/>
            <person name="Brescovit A.D."/>
            <person name="Santos A.J."/>
        </authorList>
    </citation>
    <scope>NUCLEOTIDE SEQUENCE</scope>
    <source>
        <tissue evidence="1">Shoot tissue taken approximately 20 cm above the soil surface</tissue>
    </source>
</reference>
<evidence type="ECO:0000313" key="1">
    <source>
        <dbReference type="EMBL" id="JAE00428.1"/>
    </source>
</evidence>
<sequence length="58" mass="6557">MISSRPGFPLVHEPLTHAHEPGVLRADRELRSNVFLYLCIQLTNLKTHSTNTCNVLTN</sequence>
<name>A0A0A9EWK1_ARUDO</name>